<dbReference type="EMBL" id="WUQX01000001">
    <property type="protein sequence ID" value="MXP75849.1"/>
    <property type="molecule type" value="Genomic_DNA"/>
</dbReference>
<dbReference type="SFLD" id="SFLDS00029">
    <property type="entry name" value="Radical_SAM"/>
    <property type="match status" value="1"/>
</dbReference>
<dbReference type="InterPro" id="IPR007197">
    <property type="entry name" value="rSAM"/>
</dbReference>
<dbReference type="Gene3D" id="3.20.20.70">
    <property type="entry name" value="Aldolase class I"/>
    <property type="match status" value="2"/>
</dbReference>
<feature type="domain" description="Radical SAM core" evidence="5">
    <location>
        <begin position="104"/>
        <end position="262"/>
    </location>
</feature>
<evidence type="ECO:0000313" key="8">
    <source>
        <dbReference type="Proteomes" id="UP000460412"/>
    </source>
</evidence>
<dbReference type="Proteomes" id="UP000460412">
    <property type="component" value="Unassembled WGS sequence"/>
</dbReference>
<name>A0A7X3SIZ1_9FIRM</name>
<dbReference type="GO" id="GO:0003824">
    <property type="term" value="F:catalytic activity"/>
    <property type="evidence" value="ECO:0007669"/>
    <property type="project" value="InterPro"/>
</dbReference>
<dbReference type="RefSeq" id="WP_159751036.1">
    <property type="nucleotide sequence ID" value="NZ_CASSPE010000156.1"/>
</dbReference>
<evidence type="ECO:0000256" key="3">
    <source>
        <dbReference type="ARBA" id="ARBA00023004"/>
    </source>
</evidence>
<feature type="domain" description="4Fe4S-binding SPASM" evidence="6">
    <location>
        <begin position="4"/>
        <end position="69"/>
    </location>
</feature>
<dbReference type="CDD" id="cd21109">
    <property type="entry name" value="SPASM"/>
    <property type="match status" value="1"/>
</dbReference>
<reference evidence="7 8" key="1">
    <citation type="submission" date="2019-12" db="EMBL/GenBank/DDBJ databases">
        <title>Sporaefaciens musculi gen. nov., sp. nov., a novel bacterium isolated from the caecum of an obese mouse.</title>
        <authorList>
            <person name="Rasmussen T.S."/>
            <person name="Streidl T."/>
            <person name="Hitch T.C.A."/>
            <person name="Wortmann E."/>
            <person name="Deptula P."/>
            <person name="Hansen M."/>
            <person name="Nielsen D.S."/>
            <person name="Clavel T."/>
            <person name="Vogensen F.K."/>
        </authorList>
    </citation>
    <scope>NUCLEOTIDE SEQUENCE [LARGE SCALE GENOMIC DNA]</scope>
    <source>
        <strain evidence="7 8">WCA-9-b2</strain>
    </source>
</reference>
<dbReference type="Pfam" id="PF04055">
    <property type="entry name" value="Radical_SAM"/>
    <property type="match status" value="1"/>
</dbReference>
<dbReference type="PANTHER" id="PTHR11228">
    <property type="entry name" value="RADICAL SAM DOMAIN PROTEIN"/>
    <property type="match status" value="1"/>
</dbReference>
<dbReference type="PANTHER" id="PTHR11228:SF7">
    <property type="entry name" value="PQQA PEPTIDE CYCLASE"/>
    <property type="match status" value="1"/>
</dbReference>
<keyword evidence="8" id="KW-1185">Reference proteome</keyword>
<gene>
    <name evidence="7" type="ORF">GN277_10790</name>
</gene>
<dbReference type="GO" id="GO:0046872">
    <property type="term" value="F:metal ion binding"/>
    <property type="evidence" value="ECO:0007669"/>
    <property type="project" value="UniProtKB-KW"/>
</dbReference>
<dbReference type="InterPro" id="IPR013785">
    <property type="entry name" value="Aldolase_TIM"/>
</dbReference>
<evidence type="ECO:0000256" key="2">
    <source>
        <dbReference type="ARBA" id="ARBA00022723"/>
    </source>
</evidence>
<evidence type="ECO:0000259" key="6">
    <source>
        <dbReference type="Pfam" id="PF13186"/>
    </source>
</evidence>
<accession>A0A7X3SIZ1</accession>
<evidence type="ECO:0000256" key="4">
    <source>
        <dbReference type="ARBA" id="ARBA00023014"/>
    </source>
</evidence>
<dbReference type="InterPro" id="IPR050377">
    <property type="entry name" value="Radical_SAM_PqqE_MftC-like"/>
</dbReference>
<dbReference type="CDD" id="cd01335">
    <property type="entry name" value="Radical_SAM"/>
    <property type="match status" value="1"/>
</dbReference>
<dbReference type="Pfam" id="PF13186">
    <property type="entry name" value="SPASM"/>
    <property type="match status" value="1"/>
</dbReference>
<dbReference type="SUPFAM" id="SSF102114">
    <property type="entry name" value="Radical SAM enzymes"/>
    <property type="match status" value="2"/>
</dbReference>
<keyword evidence="4" id="KW-0411">Iron-sulfur</keyword>
<evidence type="ECO:0000259" key="5">
    <source>
        <dbReference type="Pfam" id="PF04055"/>
    </source>
</evidence>
<keyword evidence="3" id="KW-0408">Iron</keyword>
<organism evidence="7 8">
    <name type="scientific">Sporofaciens musculi</name>
    <dbReference type="NCBI Taxonomy" id="2681861"/>
    <lineage>
        <taxon>Bacteria</taxon>
        <taxon>Bacillati</taxon>
        <taxon>Bacillota</taxon>
        <taxon>Clostridia</taxon>
        <taxon>Lachnospirales</taxon>
        <taxon>Lachnospiraceae</taxon>
        <taxon>Sporofaciens</taxon>
    </lineage>
</organism>
<evidence type="ECO:0000256" key="1">
    <source>
        <dbReference type="ARBA" id="ARBA00022691"/>
    </source>
</evidence>
<protein>
    <submittedName>
        <fullName evidence="7">Radical SAM protein</fullName>
    </submittedName>
</protein>
<comment type="caution">
    <text evidence="7">The sequence shown here is derived from an EMBL/GenBank/DDBJ whole genome shotgun (WGS) entry which is preliminary data.</text>
</comment>
<dbReference type="InterPro" id="IPR023885">
    <property type="entry name" value="4Fe4S-binding_SPASM_dom"/>
</dbReference>
<keyword evidence="2" id="KW-0479">Metal-binding</keyword>
<dbReference type="GO" id="GO:0051536">
    <property type="term" value="F:iron-sulfur cluster binding"/>
    <property type="evidence" value="ECO:0007669"/>
    <property type="project" value="UniProtKB-KW"/>
</dbReference>
<proteinExistence type="predicted"/>
<keyword evidence="1" id="KW-0949">S-adenosyl-L-methionine</keyword>
<evidence type="ECO:0000313" key="7">
    <source>
        <dbReference type="EMBL" id="MXP75849.1"/>
    </source>
</evidence>
<dbReference type="InterPro" id="IPR058240">
    <property type="entry name" value="rSAM_sf"/>
</dbReference>
<sequence>MRSCRKCFEYAYVFVGGDVRMCPWNGIVIGNLRENTLEEIWKSPQAEEIRQAFLRGELLGCSERYCPDCINNSTTLEIEQEELNKMYEEMPNLPVQISLAYDERCNHACPSCRHGIFSPDKEYLNHLEVITKNIEPYLSNVRGIATNGIGELFVATEIVDMLSRLKPNNPEFSIFIETNGVLFKNNWDKIKNLAGKNITVSVTPNSFDRETYRYLAGKDDLEKFEESMAFITELKHQGAISRIRMIMVIQDSNFRQIPEFIQRCIEYDADDIVLRPIFQWFGMNEDEVLYKNVLNPCHPYYQEYLEIIQHPLCKDKRVFNWGFEEKQEPISFPTLEMKRQVEGDKTFLTYIDGLLCRLEEDIAKYKDRKLYLFGVGKIGKILLEKLTSGEKAVPIAGFAVSCKEGTPNFYMGYPVMQFDCIEDRKESVFILATTNPNFEHDMMELLRKEGVNQYILINKGEADA</sequence>
<dbReference type="AlphaFoldDB" id="A0A7X3SIZ1"/>